<dbReference type="STRING" id="31234.E3NJC2"/>
<gene>
    <name evidence="2" type="ORF">CRE_30517</name>
</gene>
<organism evidence="3">
    <name type="scientific">Caenorhabditis remanei</name>
    <name type="common">Caenorhabditis vulgaris</name>
    <dbReference type="NCBI Taxonomy" id="31234"/>
    <lineage>
        <taxon>Eukaryota</taxon>
        <taxon>Metazoa</taxon>
        <taxon>Ecdysozoa</taxon>
        <taxon>Nematoda</taxon>
        <taxon>Chromadorea</taxon>
        <taxon>Rhabditida</taxon>
        <taxon>Rhabditina</taxon>
        <taxon>Rhabditomorpha</taxon>
        <taxon>Rhabditoidea</taxon>
        <taxon>Rhabditidae</taxon>
        <taxon>Peloderinae</taxon>
        <taxon>Caenorhabditis</taxon>
    </lineage>
</organism>
<name>E3NJC2_CAERE</name>
<reference evidence="2" key="1">
    <citation type="submission" date="2007-07" db="EMBL/GenBank/DDBJ databases">
        <title>PCAP assembly of the Caenorhabditis remanei genome.</title>
        <authorList>
            <consortium name="The Caenorhabditis remanei Sequencing Consortium"/>
            <person name="Wilson R.K."/>
        </authorList>
    </citation>
    <scope>NUCLEOTIDE SEQUENCE [LARGE SCALE GENOMIC DNA]</scope>
    <source>
        <strain evidence="2">PB4641</strain>
    </source>
</reference>
<dbReference type="HOGENOM" id="CLU_518015_0_0_1"/>
<feature type="region of interest" description="Disordered" evidence="1">
    <location>
        <begin position="164"/>
        <end position="301"/>
    </location>
</feature>
<keyword evidence="3" id="KW-1185">Reference proteome</keyword>
<proteinExistence type="predicted"/>
<feature type="region of interest" description="Disordered" evidence="1">
    <location>
        <begin position="319"/>
        <end position="353"/>
    </location>
</feature>
<dbReference type="InParanoid" id="E3NJC2"/>
<evidence type="ECO:0000313" key="3">
    <source>
        <dbReference type="Proteomes" id="UP000008281"/>
    </source>
</evidence>
<evidence type="ECO:0000256" key="1">
    <source>
        <dbReference type="SAM" id="MobiDB-lite"/>
    </source>
</evidence>
<evidence type="ECO:0000313" key="2">
    <source>
        <dbReference type="EMBL" id="EFP00586.1"/>
    </source>
</evidence>
<feature type="compositionally biased region" description="Polar residues" evidence="1">
    <location>
        <begin position="263"/>
        <end position="277"/>
    </location>
</feature>
<accession>E3NJC2</accession>
<feature type="compositionally biased region" description="Basic and acidic residues" evidence="1">
    <location>
        <begin position="183"/>
        <end position="201"/>
    </location>
</feature>
<feature type="compositionally biased region" description="Polar residues" evidence="1">
    <location>
        <begin position="219"/>
        <end position="238"/>
    </location>
</feature>
<feature type="region of interest" description="Disordered" evidence="1">
    <location>
        <begin position="67"/>
        <end position="121"/>
    </location>
</feature>
<dbReference type="eggNOG" id="KOG1844">
    <property type="taxonomic scope" value="Eukaryota"/>
</dbReference>
<feature type="compositionally biased region" description="Acidic residues" evidence="1">
    <location>
        <begin position="70"/>
        <end position="101"/>
    </location>
</feature>
<dbReference type="AlphaFoldDB" id="E3NJC2"/>
<dbReference type="OrthoDB" id="5877798at2759"/>
<protein>
    <submittedName>
        <fullName evidence="2">Uncharacterized protein</fullName>
    </submittedName>
</protein>
<sequence>MRSQELMRVLKTKAIKHLEVRHHATTQYGTSLPGSRGYYEPPTPPPATNQLFQPMPKQNFVAPQPRDAQNYEEQDAGDADGEGAAENGEDPPGDAETEWIDSDSKDDTGGEPTLDFLIDRNYDCSDPTDRVMHQQEGPFKAIGGLSEDGRIVKDWMLDSYGPPHRTPPGMSEPTAPATTNASDETKYAKGDCRATILDRRKPSGVCGPENAAKMMPSPSRLTSATSSPVESFEIQKSTPPHGMTREKKNAHLANAPTNKEKSTNLNTLPLRGQQQPNPMDDDSRQKKHGSGGYDDDMGMSQNPMQQMRARTLAPQLPAHVQQQQEGEPDTATAKIGSNATPTTTIPTKISLPQCNKPPAPINFIEESIRQNKAFRMFVEKNVEALVTTELVGICQVILEVNGYVAISNEMKRQPGEGNRIFMYDGLMKDTAGDMCSGHDLLLVDLPTANKSVVCSASNDSITKFHGKNQISLVEVHKFSGKVIVLTKKQTIRTSHLECIVRRNSLTKSTSGQQCEHTRDTSKNNCI</sequence>
<dbReference type="Proteomes" id="UP000008281">
    <property type="component" value="Unassembled WGS sequence"/>
</dbReference>
<feature type="region of interest" description="Disordered" evidence="1">
    <location>
        <begin position="26"/>
        <end position="53"/>
    </location>
</feature>
<dbReference type="EMBL" id="DS268735">
    <property type="protein sequence ID" value="EFP00586.1"/>
    <property type="molecule type" value="Genomic_DNA"/>
</dbReference>
<feature type="compositionally biased region" description="Polar residues" evidence="1">
    <location>
        <begin position="335"/>
        <end position="353"/>
    </location>
</feature>